<organism evidence="5 6">
    <name type="scientific">Marmota marmota marmota</name>
    <name type="common">Alpine marmot</name>
    <dbReference type="NCBI Taxonomy" id="9994"/>
    <lineage>
        <taxon>Eukaryota</taxon>
        <taxon>Metazoa</taxon>
        <taxon>Chordata</taxon>
        <taxon>Craniata</taxon>
        <taxon>Vertebrata</taxon>
        <taxon>Euteleostomi</taxon>
        <taxon>Mammalia</taxon>
        <taxon>Eutheria</taxon>
        <taxon>Euarchontoglires</taxon>
        <taxon>Glires</taxon>
        <taxon>Rodentia</taxon>
        <taxon>Sciuromorpha</taxon>
        <taxon>Sciuridae</taxon>
        <taxon>Xerinae</taxon>
        <taxon>Marmotini</taxon>
        <taxon>Marmota</taxon>
    </lineage>
</organism>
<keyword evidence="1" id="KW-0391">Immunity</keyword>
<dbReference type="Gene3D" id="2.60.40.10">
    <property type="entry name" value="Immunoglobulins"/>
    <property type="match status" value="1"/>
</dbReference>
<protein>
    <recommendedName>
        <fullName evidence="4">Ig-like domain-containing protein</fullName>
    </recommendedName>
</protein>
<evidence type="ECO:0000313" key="6">
    <source>
        <dbReference type="Proteomes" id="UP000694407"/>
    </source>
</evidence>
<dbReference type="InterPro" id="IPR007110">
    <property type="entry name" value="Ig-like_dom"/>
</dbReference>
<reference evidence="5" key="2">
    <citation type="submission" date="2025-09" db="UniProtKB">
        <authorList>
            <consortium name="Ensembl"/>
        </authorList>
    </citation>
    <scope>IDENTIFICATION</scope>
</reference>
<proteinExistence type="predicted"/>
<dbReference type="SMART" id="SM00406">
    <property type="entry name" value="IGv"/>
    <property type="match status" value="1"/>
</dbReference>
<evidence type="ECO:0000256" key="3">
    <source>
        <dbReference type="ARBA" id="ARBA00043265"/>
    </source>
</evidence>
<dbReference type="InterPro" id="IPR013106">
    <property type="entry name" value="Ig_V-set"/>
</dbReference>
<dbReference type="SUPFAM" id="SSF48726">
    <property type="entry name" value="Immunoglobulin"/>
    <property type="match status" value="1"/>
</dbReference>
<reference evidence="5" key="1">
    <citation type="submission" date="2025-08" db="UniProtKB">
        <authorList>
            <consortium name="Ensembl"/>
        </authorList>
    </citation>
    <scope>IDENTIFICATION</scope>
</reference>
<dbReference type="SMART" id="SM00409">
    <property type="entry name" value="IG"/>
    <property type="match status" value="1"/>
</dbReference>
<dbReference type="AlphaFoldDB" id="A0A8C6ENP0"/>
<dbReference type="GO" id="GO:0019814">
    <property type="term" value="C:immunoglobulin complex"/>
    <property type="evidence" value="ECO:0007669"/>
    <property type="project" value="UniProtKB-KW"/>
</dbReference>
<dbReference type="InterPro" id="IPR036179">
    <property type="entry name" value="Ig-like_dom_sf"/>
</dbReference>
<dbReference type="Proteomes" id="UP000694407">
    <property type="component" value="Unplaced"/>
</dbReference>
<dbReference type="Pfam" id="PF07686">
    <property type="entry name" value="V-set"/>
    <property type="match status" value="1"/>
</dbReference>
<dbReference type="Ensembl" id="ENSMMMT00000003838.1">
    <property type="protein sequence ID" value="ENSMMMP00000003396.1"/>
    <property type="gene ID" value="ENSMMMG00000003107.1"/>
</dbReference>
<dbReference type="GO" id="GO:0002250">
    <property type="term" value="P:adaptive immune response"/>
    <property type="evidence" value="ECO:0007669"/>
    <property type="project" value="UniProtKB-KW"/>
</dbReference>
<dbReference type="PROSITE" id="PS50835">
    <property type="entry name" value="IG_LIKE"/>
    <property type="match status" value="1"/>
</dbReference>
<dbReference type="GO" id="GO:0005576">
    <property type="term" value="C:extracellular region"/>
    <property type="evidence" value="ECO:0007669"/>
    <property type="project" value="UniProtKB-ARBA"/>
</dbReference>
<keyword evidence="6" id="KW-1185">Reference proteome</keyword>
<feature type="domain" description="Ig-like" evidence="4">
    <location>
        <begin position="16"/>
        <end position="104"/>
    </location>
</feature>
<dbReference type="InterPro" id="IPR050150">
    <property type="entry name" value="IgV_Light_Chain"/>
</dbReference>
<evidence type="ECO:0000313" key="5">
    <source>
        <dbReference type="Ensembl" id="ENSMMMP00000003396.1"/>
    </source>
</evidence>
<dbReference type="FunFam" id="2.60.40.10:FF:000212">
    <property type="entry name" value="Immunoglobulin kappa chain variable 12-38"/>
    <property type="match status" value="1"/>
</dbReference>
<dbReference type="GO" id="GO:0005886">
    <property type="term" value="C:plasma membrane"/>
    <property type="evidence" value="ECO:0007669"/>
    <property type="project" value="UniProtKB-ARBA"/>
</dbReference>
<dbReference type="PANTHER" id="PTHR23267">
    <property type="entry name" value="IMMUNOGLOBULIN LIGHT CHAIN"/>
    <property type="match status" value="1"/>
</dbReference>
<dbReference type="GeneTree" id="ENSGT00940000154413"/>
<name>A0A8C6ENP0_MARMA</name>
<evidence type="ECO:0000256" key="2">
    <source>
        <dbReference type="ARBA" id="ARBA00023130"/>
    </source>
</evidence>
<dbReference type="InterPro" id="IPR013783">
    <property type="entry name" value="Ig-like_fold"/>
</dbReference>
<keyword evidence="2" id="KW-1064">Adaptive immunity</keyword>
<dbReference type="InterPro" id="IPR003599">
    <property type="entry name" value="Ig_sub"/>
</dbReference>
<sequence>MRAPAQLLGFLLLCLPGRKDNSRLMALSPGERATLTCRTSQSVGSSFSWYQQRPGQAPRCLIYGSSSRASGIPARFSGSGGYGTDFTLTISSLEPEDVAIYYCQQGSSSPPTVIQAMRKTSQGAEV</sequence>
<evidence type="ECO:0000256" key="1">
    <source>
        <dbReference type="ARBA" id="ARBA00022859"/>
    </source>
</evidence>
<keyword evidence="3" id="KW-1280">Immunoglobulin</keyword>
<accession>A0A8C6ENP0</accession>
<evidence type="ECO:0000259" key="4">
    <source>
        <dbReference type="PROSITE" id="PS50835"/>
    </source>
</evidence>